<keyword evidence="2" id="KW-0255">Endonuclease</keyword>
<evidence type="ECO:0000313" key="2">
    <source>
        <dbReference type="EMBL" id="MDM8562559.1"/>
    </source>
</evidence>
<reference evidence="2" key="1">
    <citation type="submission" date="2023-06" db="EMBL/GenBank/DDBJ databases">
        <title>Uncultivated large filamentous bacteria from sulfidic sediments reveal new species and different genomic features in energy metabolism and defense.</title>
        <authorList>
            <person name="Fonseca A."/>
        </authorList>
    </citation>
    <scope>NUCLEOTIDE SEQUENCE</scope>
    <source>
        <strain evidence="2">HSG4</strain>
    </source>
</reference>
<keyword evidence="2" id="KW-0378">Hydrolase</keyword>
<organism evidence="2 3">
    <name type="scientific">Candidatus Marithioploca araucensis</name>
    <dbReference type="NCBI Taxonomy" id="70273"/>
    <lineage>
        <taxon>Bacteria</taxon>
        <taxon>Pseudomonadati</taxon>
        <taxon>Pseudomonadota</taxon>
        <taxon>Gammaproteobacteria</taxon>
        <taxon>Thiotrichales</taxon>
        <taxon>Thiotrichaceae</taxon>
        <taxon>Candidatus Marithioploca</taxon>
    </lineage>
</organism>
<dbReference type="CDD" id="cd00085">
    <property type="entry name" value="HNHc"/>
    <property type="match status" value="1"/>
</dbReference>
<dbReference type="Proteomes" id="UP001171945">
    <property type="component" value="Unassembled WGS sequence"/>
</dbReference>
<dbReference type="EMBL" id="JAUCGM010000198">
    <property type="protein sequence ID" value="MDM8562559.1"/>
    <property type="molecule type" value="Genomic_DNA"/>
</dbReference>
<dbReference type="SMART" id="SM00507">
    <property type="entry name" value="HNHc"/>
    <property type="match status" value="1"/>
</dbReference>
<protein>
    <submittedName>
        <fullName evidence="2">HNH endonuclease signature motif containing protein</fullName>
        <ecNumber evidence="2">3.1.-.-</ecNumber>
    </submittedName>
</protein>
<name>A0ABT7VSB6_9GAMM</name>
<keyword evidence="2" id="KW-0540">Nuclease</keyword>
<sequence>MKGTKHVYDGDKVYWSKRGYKDPTISTRVQKLLKKQRGICLWCNHHFEFDEIMEIDHIKPKKEGGKDVYANLQLLHGHCHDTKTRKDSERQKKALLTQSDWDWVR</sequence>
<comment type="caution">
    <text evidence="2">The sequence shown here is derived from an EMBL/GenBank/DDBJ whole genome shotgun (WGS) entry which is preliminary data.</text>
</comment>
<evidence type="ECO:0000259" key="1">
    <source>
        <dbReference type="SMART" id="SM00507"/>
    </source>
</evidence>
<dbReference type="GO" id="GO:0004519">
    <property type="term" value="F:endonuclease activity"/>
    <property type="evidence" value="ECO:0007669"/>
    <property type="project" value="UniProtKB-KW"/>
</dbReference>
<keyword evidence="3" id="KW-1185">Reference proteome</keyword>
<dbReference type="Pfam" id="PF01844">
    <property type="entry name" value="HNH"/>
    <property type="match status" value="1"/>
</dbReference>
<proteinExistence type="predicted"/>
<dbReference type="InterPro" id="IPR003615">
    <property type="entry name" value="HNH_nuc"/>
</dbReference>
<dbReference type="EC" id="3.1.-.-" evidence="2"/>
<gene>
    <name evidence="2" type="ORF">QUF54_04315</name>
</gene>
<dbReference type="Gene3D" id="1.10.30.50">
    <property type="match status" value="1"/>
</dbReference>
<feature type="domain" description="HNH nuclease" evidence="1">
    <location>
        <begin position="29"/>
        <end position="81"/>
    </location>
</feature>
<evidence type="ECO:0000313" key="3">
    <source>
        <dbReference type="Proteomes" id="UP001171945"/>
    </source>
</evidence>
<dbReference type="InterPro" id="IPR002711">
    <property type="entry name" value="HNH"/>
</dbReference>
<accession>A0ABT7VSB6</accession>
<dbReference type="GO" id="GO:0016787">
    <property type="term" value="F:hydrolase activity"/>
    <property type="evidence" value="ECO:0007669"/>
    <property type="project" value="UniProtKB-KW"/>
</dbReference>